<dbReference type="KEGG" id="asa:ASA_3331"/>
<evidence type="ECO:0008006" key="3">
    <source>
        <dbReference type="Google" id="ProtNLM"/>
    </source>
</evidence>
<organism evidence="1 2">
    <name type="scientific">Aeromonas salmonicida (strain A449)</name>
    <dbReference type="NCBI Taxonomy" id="382245"/>
    <lineage>
        <taxon>Bacteria</taxon>
        <taxon>Pseudomonadati</taxon>
        <taxon>Pseudomonadota</taxon>
        <taxon>Gammaproteobacteria</taxon>
        <taxon>Aeromonadales</taxon>
        <taxon>Aeromonadaceae</taxon>
        <taxon>Aeromonas</taxon>
    </lineage>
</organism>
<accession>A4SQY9</accession>
<reference evidence="2" key="1">
    <citation type="journal article" date="2008" name="BMC Genomics">
        <title>The genome of Aeromonas salmonicida subsp. salmonicida A449: insights into the evolution of a fish pathogen.</title>
        <authorList>
            <person name="Reith M.E."/>
            <person name="Singh R.K."/>
            <person name="Curtis B."/>
            <person name="Boyd J.M."/>
            <person name="Bouevitch A."/>
            <person name="Kimball J."/>
            <person name="Munholland J."/>
            <person name="Murphy C."/>
            <person name="Sarty D."/>
            <person name="Williams J."/>
            <person name="Nash J.H."/>
            <person name="Johnson S.C."/>
            <person name="Brown L.L."/>
        </authorList>
    </citation>
    <scope>NUCLEOTIDE SEQUENCE [LARGE SCALE GENOMIC DNA]</scope>
    <source>
        <strain evidence="2">A449</strain>
    </source>
</reference>
<evidence type="ECO:0000313" key="1">
    <source>
        <dbReference type="EMBL" id="ABO91311.1"/>
    </source>
</evidence>
<protein>
    <recommendedName>
        <fullName evidence="3">Lipoprotein</fullName>
    </recommendedName>
</protein>
<dbReference type="STRING" id="29491.GCA_000820065_03720"/>
<evidence type="ECO:0000313" key="2">
    <source>
        <dbReference type="Proteomes" id="UP000000225"/>
    </source>
</evidence>
<name>A4SQY9_AERS4</name>
<dbReference type="EMBL" id="CP000644">
    <property type="protein sequence ID" value="ABO91311.1"/>
    <property type="molecule type" value="Genomic_DNA"/>
</dbReference>
<gene>
    <name evidence="1" type="ordered locus">ASA_3331</name>
</gene>
<dbReference type="AlphaFoldDB" id="A4SQY9"/>
<proteinExistence type="predicted"/>
<dbReference type="HOGENOM" id="CLU_1891728_0_0_6"/>
<dbReference type="Proteomes" id="UP000000225">
    <property type="component" value="Chromosome"/>
</dbReference>
<sequence length="142" mass="15847">MITGLESCVRLLSAVAFMLLLPAISACSGLPGRQPDGPAPLFRTQINEEGSKRFTFEAAPFDTLPTRLEENDGNRLSRSKSLLERREALQDAQLTQTLAERKYCHNGYIILSQTSWKIRGECNETASQADRDAFPNKASWQD</sequence>